<dbReference type="EMBL" id="AFYH01094460">
    <property type="status" value="NOT_ANNOTATED_CDS"/>
    <property type="molecule type" value="Genomic_DNA"/>
</dbReference>
<evidence type="ECO:0000256" key="3">
    <source>
        <dbReference type="ARBA" id="ARBA00022473"/>
    </source>
</evidence>
<dbReference type="GO" id="GO:0016055">
    <property type="term" value="P:Wnt signaling pathway"/>
    <property type="evidence" value="ECO:0007669"/>
    <property type="project" value="UniProtKB-KW"/>
</dbReference>
<sequence length="222" mass="24591">MSGEVLVLLFFLCSSLTAMVLDSNTIKNSAEVQNKKQGSICLADSDCSPGKFCLKPRDAESACATCRAVRKRCQRNTMCCPGMLCVNDVCTQAEEVGPIKEGDVRDQEDPNSRFSTLETPHQIREKKKKTNAKSQRKKGQESQSCLRTSDCASGLCCARHFWTKICKPVLTEGEVCSKRGRKDVPQGPELFQRCDCGPGLTCRTQSSPIITRKSRLRVCQRS</sequence>
<dbReference type="InParanoid" id="H3B3D7"/>
<keyword evidence="6 9" id="KW-0732">Signal</keyword>
<dbReference type="PANTHER" id="PTHR12113">
    <property type="entry name" value="DICKKOPF3-LIKE 3"/>
    <property type="match status" value="1"/>
</dbReference>
<name>H3B3D7_LATCH</name>
<dbReference type="InterPro" id="IPR047299">
    <property type="entry name" value="Dkk4_Cys2"/>
</dbReference>
<dbReference type="OMA" id="SADLCCA"/>
<evidence type="ECO:0000259" key="10">
    <source>
        <dbReference type="Pfam" id="PF04706"/>
    </source>
</evidence>
<feature type="compositionally biased region" description="Basic residues" evidence="8">
    <location>
        <begin position="124"/>
        <end position="136"/>
    </location>
</feature>
<dbReference type="Pfam" id="PF04706">
    <property type="entry name" value="Dickkopf_N"/>
    <property type="match status" value="1"/>
</dbReference>
<keyword evidence="3" id="KW-0217">Developmental protein</keyword>
<comment type="similarity">
    <text evidence="2">Belongs to the dickkopf family.</text>
</comment>
<proteinExistence type="inferred from homology"/>
<dbReference type="FunFam" id="2.10.80.10:FF:000001">
    <property type="entry name" value="Dickkopf WNT-signaling pathway inhibitor 2"/>
    <property type="match status" value="1"/>
</dbReference>
<organism evidence="13 14">
    <name type="scientific">Latimeria chalumnae</name>
    <name type="common">Coelacanth</name>
    <dbReference type="NCBI Taxonomy" id="7897"/>
    <lineage>
        <taxon>Eukaryota</taxon>
        <taxon>Metazoa</taxon>
        <taxon>Chordata</taxon>
        <taxon>Craniata</taxon>
        <taxon>Vertebrata</taxon>
        <taxon>Euteleostomi</taxon>
        <taxon>Coelacanthiformes</taxon>
        <taxon>Coelacanthidae</taxon>
        <taxon>Latimeria</taxon>
    </lineage>
</organism>
<dbReference type="Pfam" id="PF21481">
    <property type="entry name" value="DIKK1-2-4_C-subdom1"/>
    <property type="match status" value="1"/>
</dbReference>
<feature type="region of interest" description="Disordered" evidence="8">
    <location>
        <begin position="101"/>
        <end position="136"/>
    </location>
</feature>
<dbReference type="STRING" id="7897.ENSLACP00000016408"/>
<dbReference type="InterPro" id="IPR048499">
    <property type="entry name" value="DIKK1/2/4_C-subdom2"/>
</dbReference>
<accession>H3B3D7</accession>
<dbReference type="EMBL" id="AFYH01094459">
    <property type="status" value="NOT_ANNOTATED_CDS"/>
    <property type="molecule type" value="Genomic_DNA"/>
</dbReference>
<dbReference type="GeneTree" id="ENSGT00940000161614"/>
<dbReference type="Ensembl" id="ENSLACT00000016522.1">
    <property type="protein sequence ID" value="ENSLACP00000016408.1"/>
    <property type="gene ID" value="ENSLACG00000014455.1"/>
</dbReference>
<evidence type="ECO:0000256" key="1">
    <source>
        <dbReference type="ARBA" id="ARBA00004613"/>
    </source>
</evidence>
<evidence type="ECO:0000256" key="9">
    <source>
        <dbReference type="SAM" id="SignalP"/>
    </source>
</evidence>
<dbReference type="GO" id="GO:0090090">
    <property type="term" value="P:negative regulation of canonical Wnt signaling pathway"/>
    <property type="evidence" value="ECO:0007669"/>
    <property type="project" value="TreeGrafter"/>
</dbReference>
<evidence type="ECO:0000256" key="5">
    <source>
        <dbReference type="ARBA" id="ARBA00022687"/>
    </source>
</evidence>
<evidence type="ECO:0000259" key="12">
    <source>
        <dbReference type="Pfam" id="PF21481"/>
    </source>
</evidence>
<dbReference type="FunCoup" id="H3B3D7">
    <property type="interactions" value="129"/>
</dbReference>
<feature type="chain" id="PRO_5003580851" evidence="9">
    <location>
        <begin position="19"/>
        <end position="222"/>
    </location>
</feature>
<evidence type="ECO:0000313" key="13">
    <source>
        <dbReference type="Ensembl" id="ENSLACP00000016408.1"/>
    </source>
</evidence>
<evidence type="ECO:0000256" key="2">
    <source>
        <dbReference type="ARBA" id="ARBA00010842"/>
    </source>
</evidence>
<dbReference type="GO" id="GO:0039706">
    <property type="term" value="F:co-receptor binding"/>
    <property type="evidence" value="ECO:0007669"/>
    <property type="project" value="TreeGrafter"/>
</dbReference>
<evidence type="ECO:0000256" key="6">
    <source>
        <dbReference type="ARBA" id="ARBA00022729"/>
    </source>
</evidence>
<reference evidence="13" key="2">
    <citation type="submission" date="2025-08" db="UniProtKB">
        <authorList>
            <consortium name="Ensembl"/>
        </authorList>
    </citation>
    <scope>IDENTIFICATION</scope>
</reference>
<feature type="compositionally biased region" description="Basic and acidic residues" evidence="8">
    <location>
        <begin position="101"/>
        <end position="111"/>
    </location>
</feature>
<protein>
    <submittedName>
        <fullName evidence="13">Dickkopf WNT signaling pathway inhibitor 4</fullName>
    </submittedName>
</protein>
<dbReference type="InterPro" id="IPR048500">
    <property type="entry name" value="DIKK1/2/4_C-subdom1"/>
</dbReference>
<dbReference type="GO" id="GO:0005615">
    <property type="term" value="C:extracellular space"/>
    <property type="evidence" value="ECO:0007669"/>
    <property type="project" value="TreeGrafter"/>
</dbReference>
<dbReference type="Pfam" id="PF21479">
    <property type="entry name" value="DIKK1-2-4_C-subdom2"/>
    <property type="match status" value="1"/>
</dbReference>
<dbReference type="Gene3D" id="2.10.80.10">
    <property type="entry name" value="Lipase, subunit A"/>
    <property type="match status" value="1"/>
</dbReference>
<dbReference type="HOGENOM" id="CLU_080459_1_0_1"/>
<reference evidence="14" key="1">
    <citation type="submission" date="2011-08" db="EMBL/GenBank/DDBJ databases">
        <title>The draft genome of Latimeria chalumnae.</title>
        <authorList>
            <person name="Di Palma F."/>
            <person name="Alfoldi J."/>
            <person name="Johnson J."/>
            <person name="Berlin A."/>
            <person name="Gnerre S."/>
            <person name="Jaffe D."/>
            <person name="MacCallum I."/>
            <person name="Young S."/>
            <person name="Walker B.J."/>
            <person name="Lander E."/>
            <person name="Lindblad-Toh K."/>
        </authorList>
    </citation>
    <scope>NUCLEOTIDE SEQUENCE [LARGE SCALE GENOMIC DNA]</scope>
    <source>
        <strain evidence="14">Wild caught</strain>
    </source>
</reference>
<dbReference type="CDD" id="cd23275">
    <property type="entry name" value="Dkk4_Cys2"/>
    <property type="match status" value="1"/>
</dbReference>
<dbReference type="Proteomes" id="UP000008672">
    <property type="component" value="Unassembled WGS sequence"/>
</dbReference>
<evidence type="ECO:0000256" key="8">
    <source>
        <dbReference type="SAM" id="MobiDB-lite"/>
    </source>
</evidence>
<dbReference type="GO" id="GO:0048019">
    <property type="term" value="F:receptor antagonist activity"/>
    <property type="evidence" value="ECO:0007669"/>
    <property type="project" value="TreeGrafter"/>
</dbReference>
<evidence type="ECO:0000259" key="11">
    <source>
        <dbReference type="Pfam" id="PF21479"/>
    </source>
</evidence>
<evidence type="ECO:0000256" key="7">
    <source>
        <dbReference type="ARBA" id="ARBA00023157"/>
    </source>
</evidence>
<dbReference type="CDD" id="cd23013">
    <property type="entry name" value="Dkk4_Cys1"/>
    <property type="match status" value="1"/>
</dbReference>
<dbReference type="EMBL" id="AFYH01094461">
    <property type="status" value="NOT_ANNOTATED_CDS"/>
    <property type="molecule type" value="Genomic_DNA"/>
</dbReference>
<reference evidence="13" key="3">
    <citation type="submission" date="2025-09" db="UniProtKB">
        <authorList>
            <consortium name="Ensembl"/>
        </authorList>
    </citation>
    <scope>IDENTIFICATION</scope>
</reference>
<keyword evidence="7" id="KW-1015">Disulfide bond</keyword>
<dbReference type="eggNOG" id="KOG1218">
    <property type="taxonomic scope" value="Eukaryota"/>
</dbReference>
<dbReference type="InterPro" id="IPR006796">
    <property type="entry name" value="Dickkopf_N"/>
</dbReference>
<feature type="domain" description="Dickkopf N-terminal cysteine-rich" evidence="10">
    <location>
        <begin position="41"/>
        <end position="91"/>
    </location>
</feature>
<dbReference type="AlphaFoldDB" id="H3B3D7"/>
<evidence type="ECO:0000256" key="4">
    <source>
        <dbReference type="ARBA" id="ARBA00022525"/>
    </source>
</evidence>
<feature type="signal peptide" evidence="9">
    <location>
        <begin position="1"/>
        <end position="18"/>
    </location>
</feature>
<gene>
    <name evidence="13" type="primary">DKK4</name>
</gene>
<keyword evidence="14" id="KW-1185">Reference proteome</keyword>
<keyword evidence="5" id="KW-0879">Wnt signaling pathway</keyword>
<comment type="subcellular location">
    <subcellularLocation>
        <location evidence="1">Secreted</location>
    </subcellularLocation>
</comment>
<evidence type="ECO:0000313" key="14">
    <source>
        <dbReference type="Proteomes" id="UP000008672"/>
    </source>
</evidence>
<keyword evidence="4" id="KW-0964">Secreted</keyword>
<feature type="domain" description="Dickkopf-related protein 1/2/4 C-terminal subdomain 2" evidence="11">
    <location>
        <begin position="173"/>
        <end position="221"/>
    </location>
</feature>
<dbReference type="InterPro" id="IPR039863">
    <property type="entry name" value="DKK1-4"/>
</dbReference>
<dbReference type="PANTHER" id="PTHR12113:SF10">
    <property type="entry name" value="DICKKOPF-RELATED PROTEIN 4"/>
    <property type="match status" value="1"/>
</dbReference>
<feature type="domain" description="Dickkopf-related protein 1/2/4 C-terminal subdomain 1" evidence="12">
    <location>
        <begin position="143"/>
        <end position="170"/>
    </location>
</feature>